<dbReference type="CDD" id="cd16615">
    <property type="entry name" value="RING-HC_ZNF598"/>
    <property type="match status" value="1"/>
</dbReference>
<keyword evidence="5" id="KW-0963">Cytoplasm</keyword>
<dbReference type="PANTHER" id="PTHR22938:SF0">
    <property type="entry name" value="E3 UBIQUITIN-PROTEIN LIGASE ZNF598"/>
    <property type="match status" value="1"/>
</dbReference>
<dbReference type="GO" id="GO:0043022">
    <property type="term" value="F:ribosome binding"/>
    <property type="evidence" value="ECO:0007669"/>
    <property type="project" value="TreeGrafter"/>
</dbReference>
<comment type="caution">
    <text evidence="15">The sequence shown here is derived from an EMBL/GenBank/DDBJ whole genome shotgun (WGS) entry which is preliminary data.</text>
</comment>
<gene>
    <name evidence="15" type="ORF">NP493_1041g01059</name>
</gene>
<feature type="compositionally biased region" description="Low complexity" evidence="13">
    <location>
        <begin position="586"/>
        <end position="597"/>
    </location>
</feature>
<feature type="region of interest" description="Disordered" evidence="13">
    <location>
        <begin position="516"/>
        <end position="813"/>
    </location>
</feature>
<evidence type="ECO:0000256" key="12">
    <source>
        <dbReference type="PROSITE-ProRule" id="PRU00175"/>
    </source>
</evidence>
<feature type="compositionally biased region" description="Acidic residues" evidence="13">
    <location>
        <begin position="865"/>
        <end position="874"/>
    </location>
</feature>
<dbReference type="GO" id="GO:0072344">
    <property type="term" value="P:rescue of stalled ribosome"/>
    <property type="evidence" value="ECO:0007669"/>
    <property type="project" value="InterPro"/>
</dbReference>
<dbReference type="Pfam" id="PF23202">
    <property type="entry name" value="PAH_ZNF598"/>
    <property type="match status" value="1"/>
</dbReference>
<evidence type="ECO:0000313" key="16">
    <source>
        <dbReference type="Proteomes" id="UP001209878"/>
    </source>
</evidence>
<dbReference type="Proteomes" id="UP001209878">
    <property type="component" value="Unassembled WGS sequence"/>
</dbReference>
<evidence type="ECO:0000313" key="15">
    <source>
        <dbReference type="EMBL" id="KAK2171577.1"/>
    </source>
</evidence>
<keyword evidence="7" id="KW-0808">Transferase</keyword>
<feature type="compositionally biased region" description="Polar residues" evidence="13">
    <location>
        <begin position="556"/>
        <end position="565"/>
    </location>
</feature>
<dbReference type="Pfam" id="PF25447">
    <property type="entry name" value="RING_ZNF598"/>
    <property type="match status" value="1"/>
</dbReference>
<dbReference type="GO" id="GO:0016567">
    <property type="term" value="P:protein ubiquitination"/>
    <property type="evidence" value="ECO:0007669"/>
    <property type="project" value="TreeGrafter"/>
</dbReference>
<feature type="compositionally biased region" description="Basic and acidic residues" evidence="13">
    <location>
        <begin position="606"/>
        <end position="615"/>
    </location>
</feature>
<feature type="compositionally biased region" description="Basic and acidic residues" evidence="13">
    <location>
        <begin position="532"/>
        <end position="541"/>
    </location>
</feature>
<keyword evidence="6" id="KW-0597">Phosphoprotein</keyword>
<dbReference type="InterPro" id="IPR041888">
    <property type="entry name" value="RING-HC_ZNF598/HEL2"/>
</dbReference>
<feature type="region of interest" description="Disordered" evidence="13">
    <location>
        <begin position="861"/>
        <end position="925"/>
    </location>
</feature>
<evidence type="ECO:0000259" key="14">
    <source>
        <dbReference type="PROSITE" id="PS50089"/>
    </source>
</evidence>
<dbReference type="PANTHER" id="PTHR22938">
    <property type="entry name" value="ZINC FINGER PROTEIN 598"/>
    <property type="match status" value="1"/>
</dbReference>
<dbReference type="GO" id="GO:0061630">
    <property type="term" value="F:ubiquitin protein ligase activity"/>
    <property type="evidence" value="ECO:0007669"/>
    <property type="project" value="UniProtKB-EC"/>
</dbReference>
<feature type="region of interest" description="Disordered" evidence="13">
    <location>
        <begin position="340"/>
        <end position="359"/>
    </location>
</feature>
<feature type="domain" description="RING-type" evidence="14">
    <location>
        <begin position="13"/>
        <end position="53"/>
    </location>
</feature>
<feature type="compositionally biased region" description="Basic and acidic residues" evidence="13">
    <location>
        <begin position="762"/>
        <end position="778"/>
    </location>
</feature>
<feature type="compositionally biased region" description="Basic and acidic residues" evidence="13">
    <location>
        <begin position="657"/>
        <end position="675"/>
    </location>
</feature>
<comment type="pathway">
    <text evidence="3">Protein modification; protein ubiquitination.</text>
</comment>
<evidence type="ECO:0000256" key="13">
    <source>
        <dbReference type="SAM" id="MobiDB-lite"/>
    </source>
</evidence>
<keyword evidence="9 12" id="KW-0863">Zinc-finger</keyword>
<name>A0AAD9NII4_RIDPI</name>
<feature type="compositionally biased region" description="Basic and acidic residues" evidence="13">
    <location>
        <begin position="566"/>
        <end position="585"/>
    </location>
</feature>
<feature type="compositionally biased region" description="Low complexity" evidence="13">
    <location>
        <begin position="781"/>
        <end position="795"/>
    </location>
</feature>
<evidence type="ECO:0000256" key="9">
    <source>
        <dbReference type="ARBA" id="ARBA00022771"/>
    </source>
</evidence>
<reference evidence="15" key="1">
    <citation type="journal article" date="2023" name="Mol. Biol. Evol.">
        <title>Third-Generation Sequencing Reveals the Adaptive Role of the Epigenome in Three Deep-Sea Polychaetes.</title>
        <authorList>
            <person name="Perez M."/>
            <person name="Aroh O."/>
            <person name="Sun Y."/>
            <person name="Lan Y."/>
            <person name="Juniper S.K."/>
            <person name="Young C.R."/>
            <person name="Angers B."/>
            <person name="Qian P.Y."/>
        </authorList>
    </citation>
    <scope>NUCLEOTIDE SEQUENCE</scope>
    <source>
        <strain evidence="15">R07B-5</strain>
    </source>
</reference>
<evidence type="ECO:0000256" key="11">
    <source>
        <dbReference type="ARBA" id="ARBA00035113"/>
    </source>
</evidence>
<feature type="region of interest" description="Disordered" evidence="13">
    <location>
        <begin position="1003"/>
        <end position="1025"/>
    </location>
</feature>
<evidence type="ECO:0000256" key="4">
    <source>
        <dbReference type="ARBA" id="ARBA00012483"/>
    </source>
</evidence>
<evidence type="ECO:0000256" key="3">
    <source>
        <dbReference type="ARBA" id="ARBA00004906"/>
    </source>
</evidence>
<evidence type="ECO:0000256" key="7">
    <source>
        <dbReference type="ARBA" id="ARBA00022679"/>
    </source>
</evidence>
<dbReference type="AlphaFoldDB" id="A0AAD9NII4"/>
<comment type="catalytic activity">
    <reaction evidence="1">
        <text>S-ubiquitinyl-[E2 ubiquitin-conjugating enzyme]-L-cysteine + [acceptor protein]-L-lysine = [E2 ubiquitin-conjugating enzyme]-L-cysteine + N(6)-ubiquitinyl-[acceptor protein]-L-lysine.</text>
        <dbReference type="EC" id="2.3.2.27"/>
    </reaction>
</comment>
<comment type="similarity">
    <text evidence="11">Belongs to the ZNF598/HEL2 family.</text>
</comment>
<dbReference type="PROSITE" id="PS50089">
    <property type="entry name" value="ZF_RING_2"/>
    <property type="match status" value="1"/>
</dbReference>
<dbReference type="EC" id="2.3.2.27" evidence="4"/>
<dbReference type="GO" id="GO:0005737">
    <property type="term" value="C:cytoplasm"/>
    <property type="evidence" value="ECO:0007669"/>
    <property type="project" value="UniProtKB-SubCell"/>
</dbReference>
<dbReference type="InterPro" id="IPR057634">
    <property type="entry name" value="PAH_ZNF598/HEL2"/>
</dbReference>
<dbReference type="GO" id="GO:0008270">
    <property type="term" value="F:zinc ion binding"/>
    <property type="evidence" value="ECO:0007669"/>
    <property type="project" value="UniProtKB-KW"/>
</dbReference>
<dbReference type="InterPro" id="IPR001841">
    <property type="entry name" value="Znf_RING"/>
</dbReference>
<keyword evidence="8" id="KW-0479">Metal-binding</keyword>
<organism evidence="15 16">
    <name type="scientific">Ridgeia piscesae</name>
    <name type="common">Tubeworm</name>
    <dbReference type="NCBI Taxonomy" id="27915"/>
    <lineage>
        <taxon>Eukaryota</taxon>
        <taxon>Metazoa</taxon>
        <taxon>Spiralia</taxon>
        <taxon>Lophotrochozoa</taxon>
        <taxon>Annelida</taxon>
        <taxon>Polychaeta</taxon>
        <taxon>Sedentaria</taxon>
        <taxon>Canalipalpata</taxon>
        <taxon>Sabellida</taxon>
        <taxon>Siboglinidae</taxon>
        <taxon>Ridgeia</taxon>
    </lineage>
</organism>
<feature type="compositionally biased region" description="Polar residues" evidence="13">
    <location>
        <begin position="629"/>
        <end position="654"/>
    </location>
</feature>
<evidence type="ECO:0000256" key="6">
    <source>
        <dbReference type="ARBA" id="ARBA00022553"/>
    </source>
</evidence>
<keyword evidence="10" id="KW-0862">Zinc</keyword>
<evidence type="ECO:0000256" key="5">
    <source>
        <dbReference type="ARBA" id="ARBA00022490"/>
    </source>
</evidence>
<accession>A0AAD9NII4</accession>
<evidence type="ECO:0000256" key="1">
    <source>
        <dbReference type="ARBA" id="ARBA00000900"/>
    </source>
</evidence>
<evidence type="ECO:0000256" key="10">
    <source>
        <dbReference type="ARBA" id="ARBA00022833"/>
    </source>
</evidence>
<protein>
    <recommendedName>
        <fullName evidence="4">RING-type E3 ubiquitin transferase</fullName>
        <ecNumber evidence="4">2.3.2.27</ecNumber>
    </recommendedName>
</protein>
<evidence type="ECO:0000256" key="2">
    <source>
        <dbReference type="ARBA" id="ARBA00004496"/>
    </source>
</evidence>
<proteinExistence type="inferred from homology"/>
<dbReference type="InterPro" id="IPR044288">
    <property type="entry name" value="ZNF598/HEL2"/>
</dbReference>
<dbReference type="InterPro" id="IPR013087">
    <property type="entry name" value="Znf_C2H2_type"/>
</dbReference>
<comment type="subcellular location">
    <subcellularLocation>
        <location evidence="2">Cytoplasm</location>
    </subcellularLocation>
</comment>
<keyword evidence="16" id="KW-1185">Reference proteome</keyword>
<dbReference type="SMART" id="SM00355">
    <property type="entry name" value="ZnF_C2H2"/>
    <property type="match status" value="5"/>
</dbReference>
<dbReference type="EMBL" id="JAODUO010001051">
    <property type="protein sequence ID" value="KAK2171577.1"/>
    <property type="molecule type" value="Genomic_DNA"/>
</dbReference>
<sequence>MASKTTDCLDNICPLCNETIKYYAVGQCDHRICHVCSTRMRVLFEQSYCAICRSQMPKVLFTRKPHKFESINTHHFLVHRTAKIYFETEAVKTTFDKLLEYSCQICRNAKPLSNFNLLKEHMRREHNLHSCDLCVKYLKIFSSERKFYDRKKLAEHRRVGDTDDTSHRGHPLREFCDERYLDNDELVKHLRKDHYYCHFCETDGISNQFFGDYSFLREHFIDQHYLCEEDDCVEVQFTNAFRSEIDLKAHKATAHTRSMRRMAARQARTLDIDFNLAPRPRAMHGRRRDVDHGVVTGEDYLEVREDFQRHRGGHSGRGHRHQDRNAENMQRAINMSMETMATERKSASQPTSLSKHSDDFPTLAQQTAVTQGVTAPTENQQSTTMANTLAMASNLSVQGGNMGHEDFPSLGGGRGNKRPITAPVGRAWSQKQPVRSHVVVAVQNKTTEKAEPQKITKPAPQKQMRSAFAWDAPVPKPAPTEGSSVARGNAVPYVTASDRNFPSLSSIGNSLMTSARPVAAEAGKQPSAPTTSEHKKADKRQSSATNADAKGRGVGSENTRVNSSVIDKRSDKTGKKNEQTYKKNDTTNTKNDQGNQKSEPGNQKDGATKKTDTSSKKNSAKQKREPNDNTKPTTLGTNNNKVDTLTKNSDTVQEVGNVKKQEVNSKKKLDSDITRKTPAVAVTSTKSTEKDFPPLSAPEPLDGVSWVTKKSETTKPNVNSKKKQDTDRRATAALTKSIEKDFPVLGAPECHDGTSWLTKTTSKHDTTKPPGRRDKVKQSDAPQKAKQPSASKSASWMNATIVSPEDFPRPKHASLASVVGGGATQTTEEMEEFTVIKGAKGKKKNKQVMEDLCRKHKFVVKVDAADSEEEEADEREPSPAATDPCPEEITGVRSKKKKQNSVDRDSSVTAVCNRKESGGDVVAPSSKIAPMSLKDCADSVMAPPVTGTSAVTCAAKVAPPPGFVQQQAKTKAPPGFSAGSVVSPVPLVGATLPAQFLLANGDFSSGADDAPTNGHDSQPPTPYDYHKPENFSVRNQKLIADIHTLLDYGNDDKFGQFKSCSKEFRGGKITAEDYDSQCIVIMGKECFDEVFPELLVLLPDIDRQQELLDAHYGTKKKGKSGRRGARTPVACGTVNTKSKFYSCHMCRQVTMMKERDAHLRHHDTDADFPSLQPTSGRGLYGMGSAGRVQDLTFLTGSFNVSRNDAHCLYPEHAIKLSYYHPVSLPLIG</sequence>
<evidence type="ECO:0000256" key="8">
    <source>
        <dbReference type="ARBA" id="ARBA00022723"/>
    </source>
</evidence>